<protein>
    <submittedName>
        <fullName evidence="2">Uncharacterized protein</fullName>
    </submittedName>
</protein>
<dbReference type="Proteomes" id="UP000273159">
    <property type="component" value="Unassembled WGS sequence"/>
</dbReference>
<keyword evidence="1" id="KW-1133">Transmembrane helix</keyword>
<reference evidence="2 3" key="1">
    <citation type="submission" date="2018-10" db="EMBL/GenBank/DDBJ databases">
        <title>Genome-guide identification and characterization of bacteria that degrade polycyclic aromatic hydrocarbons and resist hexavalent chromium simultaneously.</title>
        <authorList>
            <person name="Feng H."/>
        </authorList>
    </citation>
    <scope>NUCLEOTIDE SEQUENCE [LARGE SCALE GENOMIC DNA]</scope>
    <source>
        <strain evidence="2 3">J015</strain>
    </source>
</reference>
<keyword evidence="1" id="KW-0472">Membrane</keyword>
<evidence type="ECO:0000256" key="1">
    <source>
        <dbReference type="SAM" id="Phobius"/>
    </source>
</evidence>
<evidence type="ECO:0000313" key="3">
    <source>
        <dbReference type="Proteomes" id="UP000273159"/>
    </source>
</evidence>
<proteinExistence type="predicted"/>
<keyword evidence="1" id="KW-0812">Transmembrane</keyword>
<reference evidence="3" key="2">
    <citation type="submission" date="2018-10" db="EMBL/GenBank/DDBJ databases">
        <authorList>
            <person name="Wang Y."/>
            <person name="Wang J."/>
            <person name="Yang X."/>
            <person name="Wang Z."/>
            <person name="Huang Y."/>
        </authorList>
    </citation>
    <scope>NUCLEOTIDE SEQUENCE [LARGE SCALE GENOMIC DNA]</scope>
    <source>
        <strain evidence="3">J015</strain>
    </source>
</reference>
<feature type="transmembrane region" description="Helical" evidence="1">
    <location>
        <begin position="72"/>
        <end position="90"/>
    </location>
</feature>
<comment type="caution">
    <text evidence="2">The sequence shown here is derived from an EMBL/GenBank/DDBJ whole genome shotgun (WGS) entry which is preliminary data.</text>
</comment>
<feature type="transmembrane region" description="Helical" evidence="1">
    <location>
        <begin position="6"/>
        <end position="26"/>
    </location>
</feature>
<name>A0A3B0FWW1_PSEPS</name>
<accession>A0A3B0FWW1</accession>
<dbReference type="RefSeq" id="WP_120692362.1">
    <property type="nucleotide sequence ID" value="NZ_RBNH01000007.1"/>
</dbReference>
<evidence type="ECO:0000313" key="2">
    <source>
        <dbReference type="EMBL" id="RKO24158.1"/>
    </source>
</evidence>
<dbReference type="EMBL" id="RBNH01000007">
    <property type="protein sequence ID" value="RKO24158.1"/>
    <property type="molecule type" value="Genomic_DNA"/>
</dbReference>
<organism evidence="2 3">
    <name type="scientific">Pseudarthrobacter phenanthrenivorans</name>
    <name type="common">Arthrobacter phenanthrenivorans</name>
    <dbReference type="NCBI Taxonomy" id="361575"/>
    <lineage>
        <taxon>Bacteria</taxon>
        <taxon>Bacillati</taxon>
        <taxon>Actinomycetota</taxon>
        <taxon>Actinomycetes</taxon>
        <taxon>Micrococcales</taxon>
        <taxon>Micrococcaceae</taxon>
        <taxon>Pseudarthrobacter</taxon>
    </lineage>
</organism>
<dbReference type="AlphaFoldDB" id="A0A3B0FWW1"/>
<feature type="transmembrane region" description="Helical" evidence="1">
    <location>
        <begin position="46"/>
        <end position="66"/>
    </location>
</feature>
<gene>
    <name evidence="2" type="ORF">D7Z96_09815</name>
</gene>
<sequence length="96" mass="10922">MADSTRIVNIAVFIIAVLLWAAFGAVLLSRQGNLGELWSAFRGQPWLLQGLEFLILLPWAAALWVWNTSWDLWIRALLLLGLVWTSLYLLSPWRSA</sequence>